<keyword evidence="2" id="KW-1185">Reference proteome</keyword>
<dbReference type="InterPro" id="IPR036047">
    <property type="entry name" value="F-box-like_dom_sf"/>
</dbReference>
<evidence type="ECO:0008006" key="3">
    <source>
        <dbReference type="Google" id="ProtNLM"/>
    </source>
</evidence>
<gene>
    <name evidence="1" type="ORF">LAESUDRAFT_811908</name>
</gene>
<dbReference type="InterPro" id="IPR032675">
    <property type="entry name" value="LRR_dom_sf"/>
</dbReference>
<name>A0A165ES20_9APHY</name>
<reference evidence="1 2" key="1">
    <citation type="journal article" date="2016" name="Mol. Biol. Evol.">
        <title>Comparative Genomics of Early-Diverging Mushroom-Forming Fungi Provides Insights into the Origins of Lignocellulose Decay Capabilities.</title>
        <authorList>
            <person name="Nagy L.G."/>
            <person name="Riley R."/>
            <person name="Tritt A."/>
            <person name="Adam C."/>
            <person name="Daum C."/>
            <person name="Floudas D."/>
            <person name="Sun H."/>
            <person name="Yadav J.S."/>
            <person name="Pangilinan J."/>
            <person name="Larsson K.H."/>
            <person name="Matsuura K."/>
            <person name="Barry K."/>
            <person name="Labutti K."/>
            <person name="Kuo R."/>
            <person name="Ohm R.A."/>
            <person name="Bhattacharya S.S."/>
            <person name="Shirouzu T."/>
            <person name="Yoshinaga Y."/>
            <person name="Martin F.M."/>
            <person name="Grigoriev I.V."/>
            <person name="Hibbett D.S."/>
        </authorList>
    </citation>
    <scope>NUCLEOTIDE SEQUENCE [LARGE SCALE GENOMIC DNA]</scope>
    <source>
        <strain evidence="1 2">93-53</strain>
    </source>
</reference>
<dbReference type="Proteomes" id="UP000076871">
    <property type="component" value="Unassembled WGS sequence"/>
</dbReference>
<accession>A0A165ES20</accession>
<protein>
    <recommendedName>
        <fullName evidence="3">F-box domain-containing protein</fullName>
    </recommendedName>
</protein>
<dbReference type="InParanoid" id="A0A165ES20"/>
<evidence type="ECO:0000313" key="2">
    <source>
        <dbReference type="Proteomes" id="UP000076871"/>
    </source>
</evidence>
<dbReference type="AlphaFoldDB" id="A0A165ES20"/>
<dbReference type="GeneID" id="63831383"/>
<dbReference type="EMBL" id="KV427618">
    <property type="protein sequence ID" value="KZT07647.1"/>
    <property type="molecule type" value="Genomic_DNA"/>
</dbReference>
<dbReference type="SUPFAM" id="SSF52047">
    <property type="entry name" value="RNI-like"/>
    <property type="match status" value="1"/>
</dbReference>
<organism evidence="1 2">
    <name type="scientific">Laetiporus sulphureus 93-53</name>
    <dbReference type="NCBI Taxonomy" id="1314785"/>
    <lineage>
        <taxon>Eukaryota</taxon>
        <taxon>Fungi</taxon>
        <taxon>Dikarya</taxon>
        <taxon>Basidiomycota</taxon>
        <taxon>Agaricomycotina</taxon>
        <taxon>Agaricomycetes</taxon>
        <taxon>Polyporales</taxon>
        <taxon>Laetiporus</taxon>
    </lineage>
</organism>
<dbReference type="RefSeq" id="XP_040765387.1">
    <property type="nucleotide sequence ID" value="XM_040914356.1"/>
</dbReference>
<proteinExistence type="predicted"/>
<evidence type="ECO:0000313" key="1">
    <source>
        <dbReference type="EMBL" id="KZT07647.1"/>
    </source>
</evidence>
<dbReference type="OrthoDB" id="2782728at2759"/>
<dbReference type="SUPFAM" id="SSF81383">
    <property type="entry name" value="F-box domain"/>
    <property type="match status" value="1"/>
</dbReference>
<sequence>MWSADPWEPSDNDIVLNLLQVRKENKTWLHRWGQGESPVRYDTASTEVHSHRRLVVHPALCCVSLFMPLEVWERVIDNLIGDSQTLYRCALVCRTWYPRSLHNLYIAISISSRRNWDYLSDLLRRVPRLRQQFKTARHLQICDRSTFMSLASTQLFPFILGMHLKALRTLRLTNGTCDQSFPPGFFLYLGQLASLTELTLSAYHIHSGHLTQFVVAFPRLERLVLEDIRVLHPELLTDVKIATASSLRSIVLRIERGGYDECISMHHLINWFIRLPWIRTIQSVQIRFNEDVYEELYNTIRRRVRRWLQQLIYALDESLVHLEVPCIAEDLPYDLKMNAKLRSLHVREYISEAECRKAGMTLWGTIARFLSQITSREIRRIAFGIDLGWIRAPVHADLMHFLSELEKWDRVLIGEVISRKNFKALEDVTIRCSIWFGHDATPAHLDTAWNAINTQIWRMFAAWHERGILHVRSSYPHLEGCSSLSANSPEYEALLSSFEHDVSHPNRLPVRKDRPLDVLSRQNEAFTISGPDSWEPLLHFDRRPPRQFLYRSHGGMQAPR</sequence>
<dbReference type="Gene3D" id="3.80.10.10">
    <property type="entry name" value="Ribonuclease Inhibitor"/>
    <property type="match status" value="1"/>
</dbReference>